<feature type="compositionally biased region" description="Polar residues" evidence="1">
    <location>
        <begin position="292"/>
        <end position="311"/>
    </location>
</feature>
<dbReference type="EMBL" id="FNHS01000005">
    <property type="protein sequence ID" value="SDN03300.1"/>
    <property type="molecule type" value="Genomic_DNA"/>
</dbReference>
<feature type="region of interest" description="Disordered" evidence="1">
    <location>
        <begin position="79"/>
        <end position="156"/>
    </location>
</feature>
<name>A0A1G9Y2Q5_9HYPH</name>
<evidence type="ECO:0000313" key="2">
    <source>
        <dbReference type="EMBL" id="SDN03300.1"/>
    </source>
</evidence>
<dbReference type="AlphaFoldDB" id="A0A1G9Y2Q5"/>
<organism evidence="2 3">
    <name type="scientific">Methylobacterium phyllostachyos</name>
    <dbReference type="NCBI Taxonomy" id="582672"/>
    <lineage>
        <taxon>Bacteria</taxon>
        <taxon>Pseudomonadati</taxon>
        <taxon>Pseudomonadota</taxon>
        <taxon>Alphaproteobacteria</taxon>
        <taxon>Hyphomicrobiales</taxon>
        <taxon>Methylobacteriaceae</taxon>
        <taxon>Methylobacterium</taxon>
    </lineage>
</organism>
<accession>A0A1G9Y2Q5</accession>
<evidence type="ECO:0000256" key="1">
    <source>
        <dbReference type="SAM" id="MobiDB-lite"/>
    </source>
</evidence>
<dbReference type="Proteomes" id="UP000198704">
    <property type="component" value="Unassembled WGS sequence"/>
</dbReference>
<reference evidence="3" key="1">
    <citation type="submission" date="2016-10" db="EMBL/GenBank/DDBJ databases">
        <authorList>
            <person name="Varghese N."/>
            <person name="Submissions S."/>
        </authorList>
    </citation>
    <scope>NUCLEOTIDE SEQUENCE [LARGE SCALE GENOMIC DNA]</scope>
    <source>
        <strain evidence="3">BL47</strain>
    </source>
</reference>
<protein>
    <submittedName>
        <fullName evidence="2">Uncharacterized protein</fullName>
    </submittedName>
</protein>
<keyword evidence="3" id="KW-1185">Reference proteome</keyword>
<dbReference type="STRING" id="582672.SAMN05216360_105143"/>
<feature type="region of interest" description="Disordered" evidence="1">
    <location>
        <begin position="244"/>
        <end position="311"/>
    </location>
</feature>
<evidence type="ECO:0000313" key="3">
    <source>
        <dbReference type="Proteomes" id="UP000198704"/>
    </source>
</evidence>
<proteinExistence type="predicted"/>
<feature type="compositionally biased region" description="Basic and acidic residues" evidence="1">
    <location>
        <begin position="100"/>
        <end position="112"/>
    </location>
</feature>
<sequence length="311" mass="33595">MLGVFQWMMPSSGGRSGGSRGLPNCSGSIGARGAFLRGCPCRATAAAPTLPASATTSPPISAVLKIIVRRAECSAWQRGYMPSREDTQGSVLSNPLDRAGLSREQETKRPHLTEPASPDALTEPRRTRRRQPSPPERAYRPAGTAGPHPACRRRGRRRRRGFITHCLSPACTRENRGAPRRIACWIGDLVPDGVGGRFGWATTRPRISGRRMTALTGSNHGPVLARCRRRARLPGARFGINALSSPCRPHSRPAGRRAIPPSRRPAPCGPGGRWPGRARTMLSAARRGATGDAQQKPNCPRQSQPNLISLQ</sequence>
<gene>
    <name evidence="2" type="ORF">SAMN05216360_105143</name>
</gene>